<dbReference type="OrthoDB" id="9801098at2"/>
<protein>
    <recommendedName>
        <fullName evidence="3">Cytokinin riboside 5'-monophosphate phosphoribohydrolase</fullName>
        <ecNumber evidence="3">3.2.2.n1</ecNumber>
    </recommendedName>
</protein>
<evidence type="ECO:0000313" key="5">
    <source>
        <dbReference type="EMBL" id="PXY94792.1"/>
    </source>
</evidence>
<dbReference type="SUPFAM" id="SSF102405">
    <property type="entry name" value="MCP/YpsA-like"/>
    <property type="match status" value="1"/>
</dbReference>
<evidence type="ECO:0000313" key="7">
    <source>
        <dbReference type="Proteomes" id="UP000247838"/>
    </source>
</evidence>
<sequence>MKKNICVFCGASLGQDIEYQTAAKQLGKLIASQNRRLIYGGGNKGLMGVIANEVLENGGEVIGIIPEALVKAETAHHGITQLQVVNDMHARKARMAELADGFIAMPGGSGTLEEIFEVWTGAQIGYHEKPVALLNVKLFWQPMLQFLNHAVNEGFIRQSFYNTLIVSDSPSHLLQTMDQYIPKDLNRWIKR</sequence>
<dbReference type="InterPro" id="IPR005269">
    <property type="entry name" value="LOG"/>
</dbReference>
<reference evidence="4 6" key="1">
    <citation type="journal article" date="2014" name="Appl. Environ. Microbiol.">
        <title>Gut symbionts from distinct hosts exhibit genotoxic activity via divergent colibactin biosynthetic pathways.</title>
        <authorList>
            <person name="Engel P."/>
            <person name="Vizcaino M.I."/>
            <person name="Crawford J.M."/>
        </authorList>
    </citation>
    <scope>NUCLEOTIDE SEQUENCE [LARGE SCALE GENOMIC DNA]</scope>
    <source>
        <strain evidence="4 6">PEB0191</strain>
    </source>
</reference>
<comment type="similarity">
    <text evidence="2 3">Belongs to the LOG family.</text>
</comment>
<evidence type="ECO:0000256" key="2">
    <source>
        <dbReference type="ARBA" id="ARBA00006763"/>
    </source>
</evidence>
<reference evidence="5 7" key="2">
    <citation type="submission" date="2018-05" db="EMBL/GenBank/DDBJ databases">
        <title>Reference genomes for bee gut microbiota database.</title>
        <authorList>
            <person name="Ellegaard K.M."/>
        </authorList>
    </citation>
    <scope>NUCLEOTIDE SEQUENCE [LARGE SCALE GENOMIC DNA]</scope>
    <source>
        <strain evidence="5 7">ESL0167</strain>
    </source>
</reference>
<gene>
    <name evidence="5" type="ORF">DKK76_07280</name>
    <name evidence="4" type="ORF">FPB0191_01492</name>
</gene>
<dbReference type="STRING" id="1267021.FPB0191_01492"/>
<name>A0A0A7S1A9_FRIPE</name>
<dbReference type="PANTHER" id="PTHR31223">
    <property type="entry name" value="LOG FAMILY PROTEIN YJL055W"/>
    <property type="match status" value="1"/>
</dbReference>
<dbReference type="Proteomes" id="UP000247838">
    <property type="component" value="Unassembled WGS sequence"/>
</dbReference>
<dbReference type="EMBL" id="CP009056">
    <property type="protein sequence ID" value="AJA45309.1"/>
    <property type="molecule type" value="Genomic_DNA"/>
</dbReference>
<evidence type="ECO:0000256" key="3">
    <source>
        <dbReference type="RuleBase" id="RU363015"/>
    </source>
</evidence>
<evidence type="ECO:0000313" key="6">
    <source>
        <dbReference type="Proteomes" id="UP000030901"/>
    </source>
</evidence>
<proteinExistence type="inferred from homology"/>
<dbReference type="EC" id="3.2.2.n1" evidence="3"/>
<dbReference type="GO" id="GO:0008714">
    <property type="term" value="F:AMP nucleosidase activity"/>
    <property type="evidence" value="ECO:0007669"/>
    <property type="project" value="UniProtKB-EC"/>
</dbReference>
<dbReference type="EMBL" id="QGLM01000017">
    <property type="protein sequence ID" value="PXY94792.1"/>
    <property type="molecule type" value="Genomic_DNA"/>
</dbReference>
<keyword evidence="3" id="KW-0378">Hydrolase</keyword>
<dbReference type="KEGG" id="fpp:FPB0191_01492"/>
<dbReference type="GO" id="GO:0005829">
    <property type="term" value="C:cytosol"/>
    <property type="evidence" value="ECO:0007669"/>
    <property type="project" value="TreeGrafter"/>
</dbReference>
<evidence type="ECO:0000313" key="4">
    <source>
        <dbReference type="EMBL" id="AJA45309.1"/>
    </source>
</evidence>
<dbReference type="AlphaFoldDB" id="A0A0A7S1A9"/>
<dbReference type="Pfam" id="PF03641">
    <property type="entry name" value="Lysine_decarbox"/>
    <property type="match status" value="1"/>
</dbReference>
<dbReference type="RefSeq" id="WP_039105036.1">
    <property type="nucleotide sequence ID" value="NZ_CALYQC010000003.1"/>
</dbReference>
<dbReference type="PANTHER" id="PTHR31223:SF70">
    <property type="entry name" value="LOG FAMILY PROTEIN YJL055W"/>
    <property type="match status" value="1"/>
</dbReference>
<dbReference type="HOGENOM" id="CLU_058336_4_2_6"/>
<organism evidence="4 6">
    <name type="scientific">Frischella perrara</name>
    <dbReference type="NCBI Taxonomy" id="1267021"/>
    <lineage>
        <taxon>Bacteria</taxon>
        <taxon>Pseudomonadati</taxon>
        <taxon>Pseudomonadota</taxon>
        <taxon>Gammaproteobacteria</taxon>
        <taxon>Orbales</taxon>
        <taxon>Orbaceae</taxon>
        <taxon>Frischella</taxon>
    </lineage>
</organism>
<dbReference type="GO" id="GO:0009691">
    <property type="term" value="P:cytokinin biosynthetic process"/>
    <property type="evidence" value="ECO:0007669"/>
    <property type="project" value="UniProtKB-UniRule"/>
</dbReference>
<dbReference type="InterPro" id="IPR031100">
    <property type="entry name" value="LOG_fam"/>
</dbReference>
<accession>A0A0A7S1A9</accession>
<dbReference type="Proteomes" id="UP000030901">
    <property type="component" value="Chromosome"/>
</dbReference>
<comment type="catalytic activity">
    <reaction evidence="1">
        <text>AMP + H2O = D-ribose 5-phosphate + adenine</text>
        <dbReference type="Rhea" id="RHEA:20129"/>
        <dbReference type="ChEBI" id="CHEBI:15377"/>
        <dbReference type="ChEBI" id="CHEBI:16708"/>
        <dbReference type="ChEBI" id="CHEBI:78346"/>
        <dbReference type="ChEBI" id="CHEBI:456215"/>
        <dbReference type="EC" id="3.2.2.4"/>
    </reaction>
</comment>
<keyword evidence="3" id="KW-0203">Cytokinin biosynthesis</keyword>
<dbReference type="NCBIfam" id="TIGR00730">
    <property type="entry name" value="Rossman fold protein, TIGR00730 family"/>
    <property type="match status" value="1"/>
</dbReference>
<evidence type="ECO:0000256" key="1">
    <source>
        <dbReference type="ARBA" id="ARBA00000274"/>
    </source>
</evidence>
<dbReference type="Gene3D" id="3.40.50.450">
    <property type="match status" value="1"/>
</dbReference>
<keyword evidence="6" id="KW-1185">Reference proteome</keyword>